<dbReference type="EMBL" id="CH408033">
    <property type="protein sequence ID" value="EAQ86846.1"/>
    <property type="molecule type" value="Genomic_DNA"/>
</dbReference>
<keyword evidence="3" id="KW-1185">Reference proteome</keyword>
<dbReference type="VEuPathDB" id="FungiDB:CHGG_08099"/>
<accession>Q2GVA5</accession>
<name>Q2GVA5_CHAGB</name>
<evidence type="ECO:0000256" key="1">
    <source>
        <dbReference type="SAM" id="MobiDB-lite"/>
    </source>
</evidence>
<feature type="region of interest" description="Disordered" evidence="1">
    <location>
        <begin position="672"/>
        <end position="719"/>
    </location>
</feature>
<dbReference type="Pfam" id="PF04910">
    <property type="entry name" value="Tcf25"/>
    <property type="match status" value="1"/>
</dbReference>
<dbReference type="PANTHER" id="PTHR22684:SF0">
    <property type="entry name" value="RIBOSOME QUALITY CONTROL COMPLEX SUBUNIT TCF25"/>
    <property type="match status" value="1"/>
</dbReference>
<evidence type="ECO:0000313" key="2">
    <source>
        <dbReference type="EMBL" id="EAQ86846.1"/>
    </source>
</evidence>
<dbReference type="RefSeq" id="XP_001225755.1">
    <property type="nucleotide sequence ID" value="XM_001225754.1"/>
</dbReference>
<dbReference type="OMA" id="IWGKMPP"/>
<feature type="compositionally biased region" description="Basic residues" evidence="1">
    <location>
        <begin position="85"/>
        <end position="98"/>
    </location>
</feature>
<feature type="compositionally biased region" description="Acidic residues" evidence="1">
    <location>
        <begin position="53"/>
        <end position="63"/>
    </location>
</feature>
<feature type="region of interest" description="Disordered" evidence="1">
    <location>
        <begin position="1"/>
        <end position="114"/>
    </location>
</feature>
<dbReference type="PANTHER" id="PTHR22684">
    <property type="entry name" value="NULP1-RELATED"/>
    <property type="match status" value="1"/>
</dbReference>
<dbReference type="AlphaFoldDB" id="Q2GVA5"/>
<dbReference type="InterPro" id="IPR006994">
    <property type="entry name" value="TCF25/Rqc1"/>
</dbReference>
<dbReference type="Proteomes" id="UP000001056">
    <property type="component" value="Unassembled WGS sequence"/>
</dbReference>
<dbReference type="InParanoid" id="Q2GVA5"/>
<dbReference type="STRING" id="306901.Q2GVA5"/>
<feature type="compositionally biased region" description="Acidic residues" evidence="1">
    <location>
        <begin position="675"/>
        <end position="716"/>
    </location>
</feature>
<feature type="compositionally biased region" description="Basic and acidic residues" evidence="1">
    <location>
        <begin position="64"/>
        <end position="73"/>
    </location>
</feature>
<reference evidence="3" key="1">
    <citation type="journal article" date="2015" name="Genome Announc.">
        <title>Draft genome sequence of the cellulolytic fungus Chaetomium globosum.</title>
        <authorList>
            <person name="Cuomo C.A."/>
            <person name="Untereiner W.A."/>
            <person name="Ma L.-J."/>
            <person name="Grabherr M."/>
            <person name="Birren B.W."/>
        </authorList>
    </citation>
    <scope>NUCLEOTIDE SEQUENCE [LARGE SCALE GENOMIC DNA]</scope>
    <source>
        <strain evidence="3">ATCC 6205 / CBS 148.51 / DSM 1962 / NBRC 6347 / NRRL 1970</strain>
    </source>
</reference>
<sequence>MASRQLRKLQKQKELLNLQHETAGKSGEESSDDEPIITKPRGNMFSGFGALQDDNDDDESNEEEVSHQAHQEQPEVIEPATPAKTSKKKNKKKKKKGKQPNPSAPAQNERKSIDEVDRALEELRLEERPLGGSTVAASADKPTSTLDNLLRINLQHLKAMNEMRRIFGKAIEVADLEQRAEDNQRGVLPREGVDLETFLSARAFQNPGQGRPRGSRSQGNVSHGVFDAALRTNPFIDGKKTWPPGPPLGLKMVRVTDESRDHVEFAFAFDAGYDSLEATFFTLVQMMDPMQIVTFLYRHPYHVSSLLQVSKVARQDQNAALAADLIERAVFAFGRVSLNGFRKKLEMGQARMSFARPENRQFYLAGWNLIQKQVLKGTYRTALEWSKLFLSINHDDPYGMGNWIHVLAIRAYEPKWFIDFCNSDFFNDPSNIYAKQSLPLAYLQLDDTPTAISTLTEGMKTLPWLYCALFSALNLDTPRAVWGIQPRNDDEALHTKLYIHMAKELWNTPQRITLLNQAAAAIPTAVPTANLPPPTPISLATTRFIYLDNTPALMAAVPRNLLHAASPNFEFDPMPPPLADNVFSSPAQRLPWSSLAGVGAGAGAGVGERGHALLAAMQGAGAGVGVGDGADATPAAMARSLAAARAAILDIVELVENPGMVAERLRAAVMGQGGNEDDEGGGDWDGDGPEGNENGNENDDDDGRDEDGSDDDEFEDAVAFQGGAARQWLWLAALRLCGSAVSDGPIFPRLDKTTPDC</sequence>
<organism evidence="2 3">
    <name type="scientific">Chaetomium globosum (strain ATCC 6205 / CBS 148.51 / DSM 1962 / NBRC 6347 / NRRL 1970)</name>
    <name type="common">Soil fungus</name>
    <dbReference type="NCBI Taxonomy" id="306901"/>
    <lineage>
        <taxon>Eukaryota</taxon>
        <taxon>Fungi</taxon>
        <taxon>Dikarya</taxon>
        <taxon>Ascomycota</taxon>
        <taxon>Pezizomycotina</taxon>
        <taxon>Sordariomycetes</taxon>
        <taxon>Sordariomycetidae</taxon>
        <taxon>Sordariales</taxon>
        <taxon>Chaetomiaceae</taxon>
        <taxon>Chaetomium</taxon>
    </lineage>
</organism>
<dbReference type="GO" id="GO:1990112">
    <property type="term" value="C:RQC complex"/>
    <property type="evidence" value="ECO:0007669"/>
    <property type="project" value="TreeGrafter"/>
</dbReference>
<dbReference type="HOGENOM" id="CLU_008321_1_0_1"/>
<dbReference type="GeneID" id="4394516"/>
<dbReference type="GO" id="GO:0072344">
    <property type="term" value="P:rescue of stalled ribosome"/>
    <property type="evidence" value="ECO:0007669"/>
    <property type="project" value="TreeGrafter"/>
</dbReference>
<dbReference type="OrthoDB" id="205993at2759"/>
<dbReference type="eggNOG" id="KOG2422">
    <property type="taxonomic scope" value="Eukaryota"/>
</dbReference>
<dbReference type="GO" id="GO:1990116">
    <property type="term" value="P:ribosome-associated ubiquitin-dependent protein catabolic process"/>
    <property type="evidence" value="ECO:0007669"/>
    <property type="project" value="TreeGrafter"/>
</dbReference>
<proteinExistence type="predicted"/>
<gene>
    <name evidence="2" type="ORF">CHGG_08099</name>
</gene>
<evidence type="ECO:0000313" key="3">
    <source>
        <dbReference type="Proteomes" id="UP000001056"/>
    </source>
</evidence>
<protein>
    <submittedName>
        <fullName evidence="2">Uncharacterized protein</fullName>
    </submittedName>
</protein>
<feature type="compositionally biased region" description="Basic residues" evidence="1">
    <location>
        <begin position="1"/>
        <end position="10"/>
    </location>
</feature>